<feature type="transmembrane region" description="Helical" evidence="12">
    <location>
        <begin position="148"/>
        <end position="169"/>
    </location>
</feature>
<dbReference type="Gene3D" id="1.10.3470.10">
    <property type="entry name" value="ABC transporter involved in vitamin B12 uptake, BtuC"/>
    <property type="match status" value="1"/>
</dbReference>
<keyword evidence="4" id="KW-0813">Transport</keyword>
<keyword evidence="6 12" id="KW-0812">Transmembrane</keyword>
<dbReference type="GO" id="GO:0022857">
    <property type="term" value="F:transmembrane transporter activity"/>
    <property type="evidence" value="ECO:0007669"/>
    <property type="project" value="InterPro"/>
</dbReference>
<evidence type="ECO:0000256" key="1">
    <source>
        <dbReference type="ARBA" id="ARBA00004651"/>
    </source>
</evidence>
<comment type="similarity">
    <text evidence="2">Belongs to the binding-protein-dependent transport system permease family. FecCD subfamily.</text>
</comment>
<sequence length="331" mass="35753">MLLKPKYQIALAGFCLVIVTISSLMIGNTLVSPMTLIQALFNFDSANELHHIVTGTRTSRTIIALLTGAALAIAGLLMQALTRNPIASPGLFGVNAGAVFFVILSITFFQIQSFKVIIVIAFLGAIIVTILVVTLGMFRQTQFSPQRVILAGAAISMLFTAFTQGILIMNETDLQGLLFWLSGSVSLRNIWDMTWIIPLILILILIAFSMGAHINILMTSDDIATGLGQNIRVVKWLIILLISMLASISVAVAGSIAFIGLIVPNISKRLLPPNYKYLIPFNALAGANLMLLSDMIARVIIQPLELPIGVVTAIMGASVLIYLMQKGPHRL</sequence>
<comment type="caution">
    <text evidence="13">The sequence shown here is derived from an EMBL/GenBank/DDBJ whole genome shotgun (WGS) entry which is preliminary data.</text>
</comment>
<evidence type="ECO:0000256" key="3">
    <source>
        <dbReference type="ARBA" id="ARBA00018524"/>
    </source>
</evidence>
<evidence type="ECO:0000256" key="7">
    <source>
        <dbReference type="ARBA" id="ARBA00022989"/>
    </source>
</evidence>
<dbReference type="GeneID" id="58090841"/>
<dbReference type="GO" id="GO:0033214">
    <property type="term" value="P:siderophore-iron import into cell"/>
    <property type="evidence" value="ECO:0007669"/>
    <property type="project" value="TreeGrafter"/>
</dbReference>
<comment type="subcellular location">
    <subcellularLocation>
        <location evidence="1">Cell membrane</location>
        <topology evidence="1">Multi-pass membrane protein</topology>
    </subcellularLocation>
</comment>
<evidence type="ECO:0000313" key="14">
    <source>
        <dbReference type="Proteomes" id="UP000293637"/>
    </source>
</evidence>
<dbReference type="SUPFAM" id="SSF81345">
    <property type="entry name" value="ABC transporter involved in vitamin B12 uptake, BtuC"/>
    <property type="match status" value="1"/>
</dbReference>
<feature type="transmembrane region" description="Helical" evidence="12">
    <location>
        <begin position="237"/>
        <end position="263"/>
    </location>
</feature>
<dbReference type="FunFam" id="1.10.3470.10:FF:000001">
    <property type="entry name" value="Vitamin B12 ABC transporter permease BtuC"/>
    <property type="match status" value="1"/>
</dbReference>
<feature type="transmembrane region" description="Helical" evidence="12">
    <location>
        <begin position="90"/>
        <end position="111"/>
    </location>
</feature>
<proteinExistence type="inferred from homology"/>
<dbReference type="Proteomes" id="UP000293637">
    <property type="component" value="Unassembled WGS sequence"/>
</dbReference>
<feature type="transmembrane region" description="Helical" evidence="12">
    <location>
        <begin position="12"/>
        <end position="41"/>
    </location>
</feature>
<name>A0A4Q9WB41_STALU</name>
<evidence type="ECO:0000256" key="5">
    <source>
        <dbReference type="ARBA" id="ARBA00022475"/>
    </source>
</evidence>
<organism evidence="13 14">
    <name type="scientific">Staphylococcus lugdunensis</name>
    <dbReference type="NCBI Taxonomy" id="28035"/>
    <lineage>
        <taxon>Bacteria</taxon>
        <taxon>Bacillati</taxon>
        <taxon>Bacillota</taxon>
        <taxon>Bacilli</taxon>
        <taxon>Bacillales</taxon>
        <taxon>Staphylococcaceae</taxon>
        <taxon>Staphylococcus</taxon>
    </lineage>
</organism>
<dbReference type="RefSeq" id="WP_002491989.1">
    <property type="nucleotide sequence ID" value="NZ_AP021848.1"/>
</dbReference>
<evidence type="ECO:0000256" key="12">
    <source>
        <dbReference type="SAM" id="Phobius"/>
    </source>
</evidence>
<keyword evidence="5" id="KW-1003">Cell membrane</keyword>
<dbReference type="InterPro" id="IPR037294">
    <property type="entry name" value="ABC_BtuC-like"/>
</dbReference>
<evidence type="ECO:0000256" key="10">
    <source>
        <dbReference type="ARBA" id="ARBA00031149"/>
    </source>
</evidence>
<feature type="transmembrane region" description="Helical" evidence="12">
    <location>
        <begin position="275"/>
        <end position="292"/>
    </location>
</feature>
<accession>A0A4Q9WB41</accession>
<protein>
    <recommendedName>
        <fullName evidence="3">Probable heme-iron transport system permease protein IsdF</fullName>
    </recommendedName>
    <alternativeName>
        <fullName evidence="11">Iron-regulated surface determinant protein F</fullName>
    </alternativeName>
    <alternativeName>
        <fullName evidence="10">Staphylococcal iron-regulated protein G</fullName>
    </alternativeName>
</protein>
<comment type="function">
    <text evidence="9">Part of the binding-protein-dependent transport system for heme-iron. Responsible for the translocation of the substrate across the membrane.</text>
</comment>
<evidence type="ECO:0000313" key="13">
    <source>
        <dbReference type="EMBL" id="TBW72513.1"/>
    </source>
</evidence>
<evidence type="ECO:0000256" key="4">
    <source>
        <dbReference type="ARBA" id="ARBA00022448"/>
    </source>
</evidence>
<dbReference type="PANTHER" id="PTHR30472">
    <property type="entry name" value="FERRIC ENTEROBACTIN TRANSPORT SYSTEM PERMEASE PROTEIN"/>
    <property type="match status" value="1"/>
</dbReference>
<dbReference type="InterPro" id="IPR000522">
    <property type="entry name" value="ABC_transptr_permease_BtuC"/>
</dbReference>
<keyword evidence="7 12" id="KW-1133">Transmembrane helix</keyword>
<dbReference type="Pfam" id="PF01032">
    <property type="entry name" value="FecCD"/>
    <property type="match status" value="1"/>
</dbReference>
<feature type="transmembrane region" description="Helical" evidence="12">
    <location>
        <begin position="117"/>
        <end position="136"/>
    </location>
</feature>
<dbReference type="GO" id="GO:0005886">
    <property type="term" value="C:plasma membrane"/>
    <property type="evidence" value="ECO:0007669"/>
    <property type="project" value="UniProtKB-SubCell"/>
</dbReference>
<keyword evidence="8 12" id="KW-0472">Membrane</keyword>
<dbReference type="CDD" id="cd06550">
    <property type="entry name" value="TM_ABC_iron-siderophores_like"/>
    <property type="match status" value="1"/>
</dbReference>
<feature type="transmembrane region" description="Helical" evidence="12">
    <location>
        <begin position="304"/>
        <end position="324"/>
    </location>
</feature>
<dbReference type="PANTHER" id="PTHR30472:SF58">
    <property type="entry name" value="IRON(3+)-HYDROXAMATE IMPORT SYSTEM PERMEASE PROTEIN FHUB"/>
    <property type="match status" value="1"/>
</dbReference>
<feature type="transmembrane region" description="Helical" evidence="12">
    <location>
        <begin position="61"/>
        <end position="78"/>
    </location>
</feature>
<evidence type="ECO:0000256" key="8">
    <source>
        <dbReference type="ARBA" id="ARBA00023136"/>
    </source>
</evidence>
<feature type="transmembrane region" description="Helical" evidence="12">
    <location>
        <begin position="195"/>
        <end position="216"/>
    </location>
</feature>
<gene>
    <name evidence="13" type="ORF">EQ812_05945</name>
</gene>
<dbReference type="AlphaFoldDB" id="A0A4Q9WB41"/>
<evidence type="ECO:0000256" key="11">
    <source>
        <dbReference type="ARBA" id="ARBA00031465"/>
    </source>
</evidence>
<evidence type="ECO:0000256" key="2">
    <source>
        <dbReference type="ARBA" id="ARBA00007935"/>
    </source>
</evidence>
<evidence type="ECO:0000256" key="6">
    <source>
        <dbReference type="ARBA" id="ARBA00022692"/>
    </source>
</evidence>
<evidence type="ECO:0000256" key="9">
    <source>
        <dbReference type="ARBA" id="ARBA00025320"/>
    </source>
</evidence>
<dbReference type="EMBL" id="SCHB01000003">
    <property type="protein sequence ID" value="TBW72513.1"/>
    <property type="molecule type" value="Genomic_DNA"/>
</dbReference>
<reference evidence="13 14" key="1">
    <citation type="journal article" date="2019" name="Sci. Transl. Med.">
        <title>Quorum sensing between bacterial species on the skin protects against epidermal injury in atopic dermatitis.</title>
        <authorList>
            <person name="Williams M.R."/>
        </authorList>
    </citation>
    <scope>NUCLEOTIDE SEQUENCE [LARGE SCALE GENOMIC DNA]</scope>
    <source>
        <strain evidence="13 14">E7</strain>
    </source>
</reference>